<gene>
    <name evidence="4" type="ORF">PtA15_18A152</name>
</gene>
<protein>
    <recommendedName>
        <fullName evidence="3">DUF7223 domain-containing protein</fullName>
    </recommendedName>
</protein>
<dbReference type="InterPro" id="IPR055647">
    <property type="entry name" value="DUF7223"/>
</dbReference>
<feature type="domain" description="DUF7223" evidence="3">
    <location>
        <begin position="435"/>
        <end position="600"/>
    </location>
</feature>
<feature type="signal peptide" evidence="2">
    <location>
        <begin position="1"/>
        <end position="32"/>
    </location>
</feature>
<evidence type="ECO:0000313" key="5">
    <source>
        <dbReference type="Proteomes" id="UP001164743"/>
    </source>
</evidence>
<keyword evidence="2" id="KW-0732">Signal</keyword>
<proteinExistence type="predicted"/>
<reference evidence="4" key="1">
    <citation type="submission" date="2022-10" db="EMBL/GenBank/DDBJ databases">
        <title>Puccinia triticina Genome sequencing and assembly.</title>
        <authorList>
            <person name="Li C."/>
        </authorList>
    </citation>
    <scope>NUCLEOTIDE SEQUENCE</scope>
    <source>
        <strain evidence="4">Pt15</strain>
    </source>
</reference>
<accession>A0ABY7DAP9</accession>
<feature type="compositionally biased region" description="Polar residues" evidence="1">
    <location>
        <begin position="184"/>
        <end position="193"/>
    </location>
</feature>
<feature type="chain" id="PRO_5046094071" description="DUF7223 domain-containing protein" evidence="2">
    <location>
        <begin position="33"/>
        <end position="690"/>
    </location>
</feature>
<dbReference type="Pfam" id="PF23865">
    <property type="entry name" value="DUF7223"/>
    <property type="match status" value="1"/>
</dbReference>
<sequence length="690" mass="75972">MTKSLFTSFTLKAYCFFALLCAISVAGKSTQARRVYPVDPSYAPRLQLAQTEPAYDISLYYAESGYQVSDHYASTVIWSMRHLTVVASDHAGIRSAKCDINGIHLEFSTKTFKLKAEQWAFPMVIVLDGNTGDCASDGPDGERYHPFFAESLLPGHDDQSTTLNLLGFRTRWETVAYEHQVQVTQVKAGQSESDPSKKSAHARRGLLPPTSMKVSPSLNFDRQKNSCSTSEVPINVATWENGSLDVKCKNCYLDSDFQLNIYWASRIINAGIKCIDKMMKSLYRAEQQLIQLARSAQQIVVSQFSKLSEQLADTLSGFYNRVNDLALSTDQTEQLKLKDELAKATASVEATSTRLLGVTEGQLALGLLSSRISRREAFLAIKELKDIVASTTSELELMLQGGTQLVIDELSLPVCTVSQEKNLPSNGGFCRKRRKETSARLTGRLKVNFDVEIKLTGVGELTNGDVNVFSVNLAGLQIPGILSVGPQARLISHTGLVFTSSATLTVGADAEWRNIDTTIDGKTKTLSKLDKSNFVLRHHRPQFEINPQKISLEQHFKPQVTFGIDFLLGSQELLVGVGADIGLINTLKLPTRISKQKQSCLDGLMYDFSVTSKLDAIMILPSIPGLSFLSLFSSKAAAISQGSYPLLVCPNITVVEHCFKLPVGFLSHLNQRLDKFTKSNNLPKISSTVL</sequence>
<organism evidence="4 5">
    <name type="scientific">Puccinia triticina</name>
    <dbReference type="NCBI Taxonomy" id="208348"/>
    <lineage>
        <taxon>Eukaryota</taxon>
        <taxon>Fungi</taxon>
        <taxon>Dikarya</taxon>
        <taxon>Basidiomycota</taxon>
        <taxon>Pucciniomycotina</taxon>
        <taxon>Pucciniomycetes</taxon>
        <taxon>Pucciniales</taxon>
        <taxon>Pucciniaceae</taxon>
        <taxon>Puccinia</taxon>
    </lineage>
</organism>
<feature type="region of interest" description="Disordered" evidence="1">
    <location>
        <begin position="184"/>
        <end position="211"/>
    </location>
</feature>
<dbReference type="GeneID" id="77805558"/>
<keyword evidence="5" id="KW-1185">Reference proteome</keyword>
<evidence type="ECO:0000313" key="4">
    <source>
        <dbReference type="EMBL" id="WAQ93095.1"/>
    </source>
</evidence>
<dbReference type="Proteomes" id="UP001164743">
    <property type="component" value="Chromosome 18A"/>
</dbReference>
<name>A0ABY7DAP9_9BASI</name>
<evidence type="ECO:0000259" key="3">
    <source>
        <dbReference type="Pfam" id="PF23865"/>
    </source>
</evidence>
<evidence type="ECO:0000256" key="2">
    <source>
        <dbReference type="SAM" id="SignalP"/>
    </source>
</evidence>
<dbReference type="RefSeq" id="XP_053028650.1">
    <property type="nucleotide sequence ID" value="XM_053164663.1"/>
</dbReference>
<evidence type="ECO:0000256" key="1">
    <source>
        <dbReference type="SAM" id="MobiDB-lite"/>
    </source>
</evidence>
<dbReference type="EMBL" id="CP110438">
    <property type="protein sequence ID" value="WAQ93095.1"/>
    <property type="molecule type" value="Genomic_DNA"/>
</dbReference>